<protein>
    <recommendedName>
        <fullName evidence="3">Cytochrome P450</fullName>
    </recommendedName>
</protein>
<organism evidence="1 2">
    <name type="scientific">Deinococcus taklimakanensis</name>
    <dbReference type="NCBI Taxonomy" id="536443"/>
    <lineage>
        <taxon>Bacteria</taxon>
        <taxon>Thermotogati</taxon>
        <taxon>Deinococcota</taxon>
        <taxon>Deinococci</taxon>
        <taxon>Deinococcales</taxon>
        <taxon>Deinococcaceae</taxon>
        <taxon>Deinococcus</taxon>
    </lineage>
</organism>
<evidence type="ECO:0000313" key="1">
    <source>
        <dbReference type="EMBL" id="MFD2609061.1"/>
    </source>
</evidence>
<comment type="caution">
    <text evidence="1">The sequence shown here is derived from an EMBL/GenBank/DDBJ whole genome shotgun (WGS) entry which is preliminary data.</text>
</comment>
<dbReference type="RefSeq" id="WP_386844133.1">
    <property type="nucleotide sequence ID" value="NZ_JBHUMK010000025.1"/>
</dbReference>
<dbReference type="Proteomes" id="UP001597475">
    <property type="component" value="Unassembled WGS sequence"/>
</dbReference>
<accession>A0ABW5P2E1</accession>
<reference evidence="2" key="1">
    <citation type="journal article" date="2019" name="Int. J. Syst. Evol. Microbiol.">
        <title>The Global Catalogue of Microorganisms (GCM) 10K type strain sequencing project: providing services to taxonomists for standard genome sequencing and annotation.</title>
        <authorList>
            <consortium name="The Broad Institute Genomics Platform"/>
            <consortium name="The Broad Institute Genome Sequencing Center for Infectious Disease"/>
            <person name="Wu L."/>
            <person name="Ma J."/>
        </authorList>
    </citation>
    <scope>NUCLEOTIDE SEQUENCE [LARGE SCALE GENOMIC DNA]</scope>
    <source>
        <strain evidence="2">KCTC 33842</strain>
    </source>
</reference>
<proteinExistence type="predicted"/>
<name>A0ABW5P2E1_9DEIO</name>
<keyword evidence="2" id="KW-1185">Reference proteome</keyword>
<sequence>MLPHASLSALSAYRDGLRRLAADMGLSGKYHETLTVTWVMLVLERLSGSREEPWEAFIARHPDLLDAHLPERHYPPEVLYGPEARTTFLPPTL</sequence>
<gene>
    <name evidence="1" type="ORF">ACFSR9_06350</name>
</gene>
<evidence type="ECO:0000313" key="2">
    <source>
        <dbReference type="Proteomes" id="UP001597475"/>
    </source>
</evidence>
<evidence type="ECO:0008006" key="3">
    <source>
        <dbReference type="Google" id="ProtNLM"/>
    </source>
</evidence>
<dbReference type="EMBL" id="JBHUMK010000025">
    <property type="protein sequence ID" value="MFD2609061.1"/>
    <property type="molecule type" value="Genomic_DNA"/>
</dbReference>